<organism evidence="2 3">
    <name type="scientific">Burkholderia singularis</name>
    <dbReference type="NCBI Taxonomy" id="1503053"/>
    <lineage>
        <taxon>Bacteria</taxon>
        <taxon>Pseudomonadati</taxon>
        <taxon>Pseudomonadota</taxon>
        <taxon>Betaproteobacteria</taxon>
        <taxon>Burkholderiales</taxon>
        <taxon>Burkholderiaceae</taxon>
        <taxon>Burkholderia</taxon>
        <taxon>pseudomallei group</taxon>
    </lineage>
</organism>
<dbReference type="Proteomes" id="UP000062788">
    <property type="component" value="Unassembled WGS sequence"/>
</dbReference>
<reference evidence="2 3" key="1">
    <citation type="submission" date="2015-11" db="EMBL/GenBank/DDBJ databases">
        <title>Expanding the genomic diversity of Burkholderia species for the development of highly accurate diagnostics.</title>
        <authorList>
            <person name="Sahl J."/>
            <person name="Keim P."/>
            <person name="Wagner D."/>
        </authorList>
    </citation>
    <scope>NUCLEOTIDE SEQUENCE [LARGE SCALE GENOMIC DNA]</scope>
    <source>
        <strain evidence="2 3">TSV85</strain>
    </source>
</reference>
<gene>
    <name evidence="2" type="ORF">WS67_00975</name>
</gene>
<evidence type="ECO:0000313" key="2">
    <source>
        <dbReference type="EMBL" id="KVE24170.1"/>
    </source>
</evidence>
<feature type="region of interest" description="Disordered" evidence="1">
    <location>
        <begin position="16"/>
        <end position="49"/>
    </location>
</feature>
<protein>
    <submittedName>
        <fullName evidence="2">Uncharacterized protein</fullName>
    </submittedName>
</protein>
<name>A0A103DWR2_9BURK</name>
<proteinExistence type="predicted"/>
<evidence type="ECO:0000313" key="3">
    <source>
        <dbReference type="Proteomes" id="UP000062788"/>
    </source>
</evidence>
<evidence type="ECO:0000256" key="1">
    <source>
        <dbReference type="SAM" id="MobiDB-lite"/>
    </source>
</evidence>
<sequence>MVFTYRLWCVTGGGESLASRQPGGGSDPGIEGAASRAVRRGGPSEAPRERFARGASMRIARRADRACRLRAAWRLKRGAGNYSELVGAVWHPRACSSTSPCPGVARRKFGLTQKITAGVQARRPRISCTSYRRRGLPCFALS</sequence>
<dbReference type="EMBL" id="LOWA01000055">
    <property type="protein sequence ID" value="KVE24170.1"/>
    <property type="molecule type" value="Genomic_DNA"/>
</dbReference>
<comment type="caution">
    <text evidence="2">The sequence shown here is derived from an EMBL/GenBank/DDBJ whole genome shotgun (WGS) entry which is preliminary data.</text>
</comment>
<keyword evidence="3" id="KW-1185">Reference proteome</keyword>
<accession>A0A103DWR2</accession>
<dbReference type="AlphaFoldDB" id="A0A103DWR2"/>